<dbReference type="VEuPathDB" id="FungiDB:ASPTUDRAFT_50719"/>
<organism evidence="1 2">
    <name type="scientific">Aspergillus tubingensis (strain CBS 134.48)</name>
    <dbReference type="NCBI Taxonomy" id="767770"/>
    <lineage>
        <taxon>Eukaryota</taxon>
        <taxon>Fungi</taxon>
        <taxon>Dikarya</taxon>
        <taxon>Ascomycota</taxon>
        <taxon>Pezizomycotina</taxon>
        <taxon>Eurotiomycetes</taxon>
        <taxon>Eurotiomycetidae</taxon>
        <taxon>Eurotiales</taxon>
        <taxon>Aspergillaceae</taxon>
        <taxon>Aspergillus</taxon>
        <taxon>Aspergillus subgen. Circumdati</taxon>
    </lineage>
</organism>
<reference evidence="2" key="1">
    <citation type="journal article" date="2017" name="Genome Biol.">
        <title>Comparative genomics reveals high biological diversity and specific adaptations in the industrially and medically important fungal genus Aspergillus.</title>
        <authorList>
            <person name="de Vries R.P."/>
            <person name="Riley R."/>
            <person name="Wiebenga A."/>
            <person name="Aguilar-Osorio G."/>
            <person name="Amillis S."/>
            <person name="Uchima C.A."/>
            <person name="Anderluh G."/>
            <person name="Asadollahi M."/>
            <person name="Askin M."/>
            <person name="Barry K."/>
            <person name="Battaglia E."/>
            <person name="Bayram O."/>
            <person name="Benocci T."/>
            <person name="Braus-Stromeyer S.A."/>
            <person name="Caldana C."/>
            <person name="Canovas D."/>
            <person name="Cerqueira G.C."/>
            <person name="Chen F."/>
            <person name="Chen W."/>
            <person name="Choi C."/>
            <person name="Clum A."/>
            <person name="Dos Santos R.A."/>
            <person name="Damasio A.R."/>
            <person name="Diallinas G."/>
            <person name="Emri T."/>
            <person name="Fekete E."/>
            <person name="Flipphi M."/>
            <person name="Freyberg S."/>
            <person name="Gallo A."/>
            <person name="Gournas C."/>
            <person name="Habgood R."/>
            <person name="Hainaut M."/>
            <person name="Harispe M.L."/>
            <person name="Henrissat B."/>
            <person name="Hilden K.S."/>
            <person name="Hope R."/>
            <person name="Hossain A."/>
            <person name="Karabika E."/>
            <person name="Karaffa L."/>
            <person name="Karanyi Z."/>
            <person name="Krasevec N."/>
            <person name="Kuo A."/>
            <person name="Kusch H."/>
            <person name="LaButti K."/>
            <person name="Lagendijk E.L."/>
            <person name="Lapidus A."/>
            <person name="Levasseur A."/>
            <person name="Lindquist E."/>
            <person name="Lipzen A."/>
            <person name="Logrieco A.F."/>
            <person name="MacCabe A."/>
            <person name="Maekelae M.R."/>
            <person name="Malavazi I."/>
            <person name="Melin P."/>
            <person name="Meyer V."/>
            <person name="Mielnichuk N."/>
            <person name="Miskei M."/>
            <person name="Molnar A.P."/>
            <person name="Mule G."/>
            <person name="Ngan C.Y."/>
            <person name="Orejas M."/>
            <person name="Orosz E."/>
            <person name="Ouedraogo J.P."/>
            <person name="Overkamp K.M."/>
            <person name="Park H.-S."/>
            <person name="Perrone G."/>
            <person name="Piumi F."/>
            <person name="Punt P.J."/>
            <person name="Ram A.F."/>
            <person name="Ramon A."/>
            <person name="Rauscher S."/>
            <person name="Record E."/>
            <person name="Riano-Pachon D.M."/>
            <person name="Robert V."/>
            <person name="Roehrig J."/>
            <person name="Ruller R."/>
            <person name="Salamov A."/>
            <person name="Salih N.S."/>
            <person name="Samson R.A."/>
            <person name="Sandor E."/>
            <person name="Sanguinetti M."/>
            <person name="Schuetze T."/>
            <person name="Sepcic K."/>
            <person name="Shelest E."/>
            <person name="Sherlock G."/>
            <person name="Sophianopoulou V."/>
            <person name="Squina F.M."/>
            <person name="Sun H."/>
            <person name="Susca A."/>
            <person name="Todd R.B."/>
            <person name="Tsang A."/>
            <person name="Unkles S.E."/>
            <person name="van de Wiele N."/>
            <person name="van Rossen-Uffink D."/>
            <person name="Oliveira J.V."/>
            <person name="Vesth T.C."/>
            <person name="Visser J."/>
            <person name="Yu J.-H."/>
            <person name="Zhou M."/>
            <person name="Andersen M.R."/>
            <person name="Archer D.B."/>
            <person name="Baker S.E."/>
            <person name="Benoit I."/>
            <person name="Brakhage A.A."/>
            <person name="Braus G.H."/>
            <person name="Fischer R."/>
            <person name="Frisvad J.C."/>
            <person name="Goldman G.H."/>
            <person name="Houbraken J."/>
            <person name="Oakley B."/>
            <person name="Pocsi I."/>
            <person name="Scazzocchio C."/>
            <person name="Seiboth B."/>
            <person name="vanKuyk P.A."/>
            <person name="Wortman J."/>
            <person name="Dyer P.S."/>
            <person name="Grigoriev I.V."/>
        </authorList>
    </citation>
    <scope>NUCLEOTIDE SEQUENCE [LARGE SCALE GENOMIC DNA]</scope>
    <source>
        <strain evidence="2">CBS 134.48</strain>
    </source>
</reference>
<sequence>MQLCGVVSRVRCTFLFWLLEQTRPKLGLDYCETAQSRPGFVKTELESCRYNRSVGSIRGSQIGELYGQWKFQR</sequence>
<proteinExistence type="predicted"/>
<accession>A0A1L9NHV9</accession>
<dbReference type="Proteomes" id="UP000184304">
    <property type="component" value="Unassembled WGS sequence"/>
</dbReference>
<gene>
    <name evidence="1" type="ORF">ASPTUDRAFT_50719</name>
</gene>
<name>A0A1L9NHV9_ASPTC</name>
<protein>
    <submittedName>
        <fullName evidence="1">Uncharacterized protein</fullName>
    </submittedName>
</protein>
<dbReference type="EMBL" id="KV878179">
    <property type="protein sequence ID" value="OJI88724.1"/>
    <property type="molecule type" value="Genomic_DNA"/>
</dbReference>
<keyword evidence="2" id="KW-1185">Reference proteome</keyword>
<evidence type="ECO:0000313" key="1">
    <source>
        <dbReference type="EMBL" id="OJI88724.1"/>
    </source>
</evidence>
<dbReference type="AlphaFoldDB" id="A0A1L9NHV9"/>
<evidence type="ECO:0000313" key="2">
    <source>
        <dbReference type="Proteomes" id="UP000184304"/>
    </source>
</evidence>